<dbReference type="GO" id="GO:0008194">
    <property type="term" value="F:UDP-glycosyltransferase activity"/>
    <property type="evidence" value="ECO:0007669"/>
    <property type="project" value="InterPro"/>
</dbReference>
<dbReference type="InterPro" id="IPR010610">
    <property type="entry name" value="EryCIII-like_C"/>
</dbReference>
<sequence>MARFLIGTIPVVGHVGPAVPIALRLVERGHEVWWYTGQLFQPTVEATGAKFVPMVNALDYSIAANVPTAWIEQRNSRRGVAQLKFDLKHFFIDAAAGHVQDYRALLPAFPADVLISDSFFLGAAWVHEQTGLPWAQFGISALAISSRDTAPFGLGLPPSASWLGQLRNTSLHWLFQQVLLRDVLTYTNSIRASLGLPPTDQSFFDVVSPFLYLVGTVPLFEYPRHDLPAQIHFIGPFLPDPPSEFTPPIWWADLQTEQPVVHVTQGTVATEAEDLIVPTLQALASEPVLVVATTGGKPADALKLDPIPANARIESFIPYYHLLPYVDVMITNGGYNGVQMALAHGIPLVTAGKTEDKAEVSARVAWSGVGLDLKTKTPTPEQIKAAVQKLLNEPHYKANAAAIQAEIRRSDAPNRAVELLEQLADTKQPILRTV</sequence>
<evidence type="ECO:0000259" key="1">
    <source>
        <dbReference type="Pfam" id="PF06722"/>
    </source>
</evidence>
<dbReference type="AlphaFoldDB" id="A0AA97AFK6"/>
<gene>
    <name evidence="2" type="ORF">HJG54_10820</name>
</gene>
<keyword evidence="2" id="KW-0808">Transferase</keyword>
<organism evidence="2">
    <name type="scientific">Leptolyngbya sp. NK1-12</name>
    <dbReference type="NCBI Taxonomy" id="2547451"/>
    <lineage>
        <taxon>Bacteria</taxon>
        <taxon>Bacillati</taxon>
        <taxon>Cyanobacteriota</taxon>
        <taxon>Cyanophyceae</taxon>
        <taxon>Leptolyngbyales</taxon>
        <taxon>Leptolyngbyaceae</taxon>
        <taxon>Leptolyngbya group</taxon>
        <taxon>Leptolyngbya</taxon>
    </lineage>
</organism>
<accession>A0AA97AFK6</accession>
<evidence type="ECO:0000313" key="2">
    <source>
        <dbReference type="EMBL" id="WNZ23295.1"/>
    </source>
</evidence>
<dbReference type="PANTHER" id="PTHR48050">
    <property type="entry name" value="STEROL 3-BETA-GLUCOSYLTRANSFERASE"/>
    <property type="match status" value="1"/>
</dbReference>
<dbReference type="SUPFAM" id="SSF53756">
    <property type="entry name" value="UDP-Glycosyltransferase/glycogen phosphorylase"/>
    <property type="match status" value="1"/>
</dbReference>
<dbReference type="RefSeq" id="WP_316434908.1">
    <property type="nucleotide sequence ID" value="NZ_CP053586.1"/>
</dbReference>
<proteinExistence type="predicted"/>
<dbReference type="GO" id="GO:0017000">
    <property type="term" value="P:antibiotic biosynthetic process"/>
    <property type="evidence" value="ECO:0007669"/>
    <property type="project" value="UniProtKB-ARBA"/>
</dbReference>
<dbReference type="InterPro" id="IPR002213">
    <property type="entry name" value="UDP_glucos_trans"/>
</dbReference>
<dbReference type="FunFam" id="3.40.50.2000:FF:000072">
    <property type="entry name" value="Glycosyl transferase"/>
    <property type="match status" value="1"/>
</dbReference>
<dbReference type="InterPro" id="IPR050426">
    <property type="entry name" value="Glycosyltransferase_28"/>
</dbReference>
<dbReference type="Gene3D" id="3.40.50.2000">
    <property type="entry name" value="Glycogen Phosphorylase B"/>
    <property type="match status" value="2"/>
</dbReference>
<dbReference type="CDD" id="cd03784">
    <property type="entry name" value="GT1_Gtf-like"/>
    <property type="match status" value="1"/>
</dbReference>
<feature type="domain" description="Erythromycin biosynthesis protein CIII-like C-terminal" evidence="1">
    <location>
        <begin position="303"/>
        <end position="422"/>
    </location>
</feature>
<dbReference type="Pfam" id="PF06722">
    <property type="entry name" value="EryCIII-like_C"/>
    <property type="match status" value="1"/>
</dbReference>
<dbReference type="PANTHER" id="PTHR48050:SF13">
    <property type="entry name" value="STEROL 3-BETA-GLUCOSYLTRANSFERASE UGT80A2"/>
    <property type="match status" value="1"/>
</dbReference>
<reference evidence="2" key="1">
    <citation type="submission" date="2020-05" db="EMBL/GenBank/DDBJ databases">
        <authorList>
            <person name="Zhu T."/>
            <person name="Keshari N."/>
            <person name="Lu X."/>
        </authorList>
    </citation>
    <scope>NUCLEOTIDE SEQUENCE</scope>
    <source>
        <strain evidence="2">NK1-12</strain>
    </source>
</reference>
<dbReference type="EMBL" id="CP053586">
    <property type="protein sequence ID" value="WNZ23295.1"/>
    <property type="molecule type" value="Genomic_DNA"/>
</dbReference>
<name>A0AA97AFK6_9CYAN</name>
<protein>
    <submittedName>
        <fullName evidence="2">Glycosyl transferase</fullName>
    </submittedName>
</protein>
<dbReference type="GO" id="GO:0016758">
    <property type="term" value="F:hexosyltransferase activity"/>
    <property type="evidence" value="ECO:0007669"/>
    <property type="project" value="UniProtKB-ARBA"/>
</dbReference>